<dbReference type="PROSITE" id="PS51361">
    <property type="entry name" value="TENEURIN_N"/>
    <property type="match status" value="1"/>
</dbReference>
<gene>
    <name evidence="3" type="primary">LOC114604686</name>
</gene>
<evidence type="ECO:0000313" key="3">
    <source>
        <dbReference type="Ensembl" id="ENSPMRP00000015453.1"/>
    </source>
</evidence>
<evidence type="ECO:0000256" key="1">
    <source>
        <dbReference type="SAM" id="MobiDB-lite"/>
    </source>
</evidence>
<feature type="region of interest" description="Disordered" evidence="1">
    <location>
        <begin position="1"/>
        <end position="46"/>
    </location>
</feature>
<dbReference type="RefSeq" id="XP_028600888.1">
    <property type="nucleotide sequence ID" value="XM_028745055.1"/>
</dbReference>
<feature type="compositionally biased region" description="Polar residues" evidence="1">
    <location>
        <begin position="37"/>
        <end position="46"/>
    </location>
</feature>
<feature type="compositionally biased region" description="Low complexity" evidence="1">
    <location>
        <begin position="143"/>
        <end position="153"/>
    </location>
</feature>
<reference evidence="3" key="2">
    <citation type="submission" date="2025-08" db="UniProtKB">
        <authorList>
            <consortium name="Ensembl"/>
        </authorList>
    </citation>
    <scope>IDENTIFICATION</scope>
</reference>
<dbReference type="InterPro" id="IPR009471">
    <property type="entry name" value="Ten_N"/>
</dbReference>
<dbReference type="KEGG" id="pmua:114604686"/>
<name>A0A670ITH1_PODMU</name>
<dbReference type="RefSeq" id="XP_028600885.1">
    <property type="nucleotide sequence ID" value="XM_028745052.1"/>
</dbReference>
<dbReference type="RefSeq" id="XP_028600890.1">
    <property type="nucleotide sequence ID" value="XM_028745057.1"/>
</dbReference>
<evidence type="ECO:0000313" key="4">
    <source>
        <dbReference type="Proteomes" id="UP000472272"/>
    </source>
</evidence>
<dbReference type="RefSeq" id="XP_028600889.1">
    <property type="nucleotide sequence ID" value="XM_028745056.1"/>
</dbReference>
<accession>A0A670ITH1</accession>
<dbReference type="RefSeq" id="XP_028600886.1">
    <property type="nucleotide sequence ID" value="XM_028745053.1"/>
</dbReference>
<dbReference type="OMA" id="AATNEMT"/>
<dbReference type="Pfam" id="PF06484">
    <property type="entry name" value="Ten_N"/>
    <property type="match status" value="2"/>
</dbReference>
<dbReference type="GO" id="GO:0007165">
    <property type="term" value="P:signal transduction"/>
    <property type="evidence" value="ECO:0007669"/>
    <property type="project" value="InterPro"/>
</dbReference>
<dbReference type="AlphaFoldDB" id="A0A670ITH1"/>
<reference evidence="3" key="3">
    <citation type="submission" date="2025-09" db="UniProtKB">
        <authorList>
            <consortium name="Ensembl"/>
        </authorList>
    </citation>
    <scope>IDENTIFICATION</scope>
</reference>
<dbReference type="GeneTree" id="ENSGT01030000234566"/>
<evidence type="ECO:0000259" key="2">
    <source>
        <dbReference type="PROSITE" id="PS51361"/>
    </source>
</evidence>
<feature type="region of interest" description="Disordered" evidence="1">
    <location>
        <begin position="194"/>
        <end position="230"/>
    </location>
</feature>
<feature type="compositionally biased region" description="Polar residues" evidence="1">
    <location>
        <begin position="274"/>
        <end position="284"/>
    </location>
</feature>
<reference evidence="3 4" key="1">
    <citation type="journal article" date="2019" name="Proc. Natl. Acad. Sci. U.S.A.">
        <title>Regulatory changes in pterin and carotenoid genes underlie balanced color polymorphisms in the wall lizard.</title>
        <authorList>
            <person name="Andrade P."/>
            <person name="Pinho C."/>
            <person name="Perez I de Lanuza G."/>
            <person name="Afonso S."/>
            <person name="Brejcha J."/>
            <person name="Rubin C.J."/>
            <person name="Wallerman O."/>
            <person name="Pereira P."/>
            <person name="Sabatino S.J."/>
            <person name="Bellati A."/>
            <person name="Pellitteri-Rosa D."/>
            <person name="Bosakova Z."/>
            <person name="Bunikis I."/>
            <person name="Carretero M.A."/>
            <person name="Feiner N."/>
            <person name="Marsik P."/>
            <person name="Pauperio F."/>
            <person name="Salvi D."/>
            <person name="Soler L."/>
            <person name="While G.M."/>
            <person name="Uller T."/>
            <person name="Font E."/>
            <person name="Andersson L."/>
            <person name="Carneiro M."/>
        </authorList>
    </citation>
    <scope>NUCLEOTIDE SEQUENCE</scope>
</reference>
<dbReference type="GO" id="GO:0016020">
    <property type="term" value="C:membrane"/>
    <property type="evidence" value="ECO:0007669"/>
    <property type="project" value="InterPro"/>
</dbReference>
<feature type="region of interest" description="Disordered" evidence="1">
    <location>
        <begin position="266"/>
        <end position="335"/>
    </location>
</feature>
<proteinExistence type="predicted"/>
<feature type="region of interest" description="Disordered" evidence="1">
    <location>
        <begin position="143"/>
        <end position="174"/>
    </location>
</feature>
<feature type="compositionally biased region" description="Low complexity" evidence="1">
    <location>
        <begin position="302"/>
        <end position="314"/>
    </location>
</feature>
<dbReference type="RefSeq" id="XP_028600887.1">
    <property type="nucleotide sequence ID" value="XM_028745054.1"/>
</dbReference>
<dbReference type="Ensembl" id="ENSPMRT00000016503.1">
    <property type="protein sequence ID" value="ENSPMRP00000015453.1"/>
    <property type="gene ID" value="ENSPMRG00000010303.1"/>
</dbReference>
<feature type="compositionally biased region" description="Basic and acidic residues" evidence="1">
    <location>
        <begin position="159"/>
        <end position="168"/>
    </location>
</feature>
<dbReference type="OrthoDB" id="9932339at2759"/>
<keyword evidence="4" id="KW-1185">Reference proteome</keyword>
<dbReference type="Proteomes" id="UP000472272">
    <property type="component" value="Chromosome 9"/>
</dbReference>
<protein>
    <submittedName>
        <fullName evidence="3">Teneurin-3-like</fullName>
    </submittedName>
</protein>
<organism evidence="3 4">
    <name type="scientific">Podarcis muralis</name>
    <name type="common">Wall lizard</name>
    <name type="synonym">Lacerta muralis</name>
    <dbReference type="NCBI Taxonomy" id="64176"/>
    <lineage>
        <taxon>Eukaryota</taxon>
        <taxon>Metazoa</taxon>
        <taxon>Chordata</taxon>
        <taxon>Craniata</taxon>
        <taxon>Vertebrata</taxon>
        <taxon>Euteleostomi</taxon>
        <taxon>Lepidosauria</taxon>
        <taxon>Squamata</taxon>
        <taxon>Bifurcata</taxon>
        <taxon>Unidentata</taxon>
        <taxon>Episquamata</taxon>
        <taxon>Laterata</taxon>
        <taxon>Lacertibaenia</taxon>
        <taxon>Lacertidae</taxon>
        <taxon>Podarcis</taxon>
    </lineage>
</organism>
<sequence>MDVKERRPYCSLTKGRRDKERRYTNSSTENDECRVPTQKSYSSSETLKAFDHDSSRLLYGNRVKDLVHRESDEYSRQGQNFTLRQLGVCEPATRRGLAFCAEMGLPHRGYSISAGSDADTENEGVMSPEHAMRLWGRGVKSGRSSCLSSRSNSALTLTDTEHENKSDSENGTAAQPTLCWNTEYHDEDLILNGDTECYQNTSPPMPSSSSSQSVIEHLHSPPPSPNLHDNQRWLLSTSAIQPVQDSDTDEDYTASSYLVQTGPVSVFASGHEQPPNNQGQSTLQPLPPSHKQHSTQHHPSITSLNRNSLTNRRNQSPAPPAALPAELQTTPESVQLQDSWVLGSNVPLESR</sequence>
<dbReference type="GeneID" id="114604686"/>
<feature type="domain" description="Teneurin N-terminal" evidence="2">
    <location>
        <begin position="1"/>
        <end position="351"/>
    </location>
</feature>